<feature type="compositionally biased region" description="Gly residues" evidence="2">
    <location>
        <begin position="284"/>
        <end position="293"/>
    </location>
</feature>
<feature type="region of interest" description="Disordered" evidence="2">
    <location>
        <begin position="1297"/>
        <end position="1328"/>
    </location>
</feature>
<proteinExistence type="predicted"/>
<dbReference type="WBParaSite" id="MCU_001894-RD">
    <property type="protein sequence ID" value="MCU_001894-RD"/>
    <property type="gene ID" value="MCU_001894"/>
</dbReference>
<accession>A0A5K3END4</accession>
<keyword evidence="1" id="KW-0175">Coiled coil</keyword>
<name>A0A5K3END4_MESCO</name>
<protein>
    <submittedName>
        <fullName evidence="3">Chorein_N domain-containing protein</fullName>
    </submittedName>
</protein>
<feature type="coiled-coil region" evidence="1">
    <location>
        <begin position="1330"/>
        <end position="1364"/>
    </location>
</feature>
<dbReference type="InterPro" id="IPR026728">
    <property type="entry name" value="BLTP3A/B"/>
</dbReference>
<evidence type="ECO:0000256" key="2">
    <source>
        <dbReference type="SAM" id="MobiDB-lite"/>
    </source>
</evidence>
<feature type="region of interest" description="Disordered" evidence="2">
    <location>
        <begin position="267"/>
        <end position="293"/>
    </location>
</feature>
<evidence type="ECO:0000313" key="3">
    <source>
        <dbReference type="WBParaSite" id="MCU_001894-RD"/>
    </source>
</evidence>
<dbReference type="Pfam" id="PF24917">
    <property type="entry name" value="BLTP3A_B"/>
    <property type="match status" value="1"/>
</dbReference>
<feature type="compositionally biased region" description="Pro residues" evidence="2">
    <location>
        <begin position="1297"/>
        <end position="1318"/>
    </location>
</feature>
<sequence length="1367" mass="151944">MPSIIKQQILRPLSKFGKNIDPNQITMSALKGEVNMANLELNEDVLMEVLNFPTWLRIRSAVCTQISIKIPWTSLRTRPIYIVIDNVSVDVEVLEVPRVVNHVDQTPSYRVSSGRYGFVDRVIDGISICVHEMDVRATSRLFKASVNLSYVTLSSKKPNWNPGPLHFTFIQLPEKNSVLIFKEISWESTRFEADGLAAHMTPVKVITNHANLRVVLKKRLSDSSFICAKLSFLVKSLLWVLTVSQLEAVLFFLKSIRHHIQLSSQHEKSFSPDVGKQPPSNPPSGGGGGHMGRGPGDSAFSLPAVGGASDPRLAKTFDFYDVRENSFSCQIHLIEIHFCEDSLRAVQMSTQLAKCGSVRMSLKNLHFDYFPLHLKEISRLGWGNYDDINRSRTQWMDSLKPNSDPESWIRRHFQTSNANVHETVIVFHLQDIALSCVMLDSYKTETESWPLLVECARPYNRKTIVNALDGEQRSLMSSAFIASDTLMHKLDTNADLISADLTQCRSLGSTEGELPTILFVQVNPLHLRFDVDTLIWLHAFLLNLRLNLQSVFDEPLEPAEHPSAPPLFCRIEALRPRVIFPLCVPPSPGPEPPRAPEYPWIGPTALVVQVDTMVLQILPNPLSVPMMRNLEYAVDSLQKQLRPLSAWGREHTPPDLARFRHFTDPNKQTMSVNDKSQDILVCINCPTVWAEFLTICEAATRSHTGPSFKTYRQSFFDPAPFTCWALKSYPLRRRSPAPPRHAVRWCPNLARSLSPPPPQPEPLNVIIDFDTSTSPVSMYAGKTSACSSTTRKPLRFTLGHSGAVFTFRSVKRLRLPDAVDHLVFLYGLAHRVSRLKNGTGLDFADIVERHQANGDVKHFHEWVLTAKCLLTHGVQVEVASTADARFVDPPPDYEVEDGAVSLASSLSSLPKDSENLVDGTMGRNPVTKSIIDDGNKASFDVSQSKTHLGGFYDGQASRLGQSRGLENPLMLHRKPSQNLHYNLSSSASMMSLDSEGSTFNDSVSIPHSGSLEALLPDDEILNEVFVNSSESITFEEVGVDASNVENVNERSATIMDEEQAVHFPPWEVKRLMLDLNDLSVDVEITTIEVRMWLGVGSVNFVDPDDCEVDPQGYEATNSDSSNISDVDDDDKAFLITLRLGGDFLPGRPHNLLSDHDGWVALRIGMQREVTLHPIPTTWEVVEALLGHLTSRGGVRACRWVVTREPGAGLTPLHNPAELIDLSFCLEKGHLVLDLSGRPRGNRRSKDSTMKRQSKAPIQKIKFLQGFSASLNNDGVLEVCGATPAASESVVSMAPTITPTPPNHANCPPLPPKRPPPPTRLHDGSAAANRTASLAEENAKLRLMIERLNAQVLSLSTDLAKLKLRYPS</sequence>
<dbReference type="PANTHER" id="PTHR22774">
    <property type="entry name" value="CHOREIN N-TERMINAL DOMAIN-CONTAINING PROTEIN"/>
    <property type="match status" value="1"/>
</dbReference>
<dbReference type="PANTHER" id="PTHR22774:SF11">
    <property type="entry name" value="CHOREIN N-TERMINAL DOMAIN-CONTAINING PROTEIN"/>
    <property type="match status" value="1"/>
</dbReference>
<evidence type="ECO:0000256" key="1">
    <source>
        <dbReference type="SAM" id="Coils"/>
    </source>
</evidence>
<organism evidence="3">
    <name type="scientific">Mesocestoides corti</name>
    <name type="common">Flatworm</name>
    <dbReference type="NCBI Taxonomy" id="53468"/>
    <lineage>
        <taxon>Eukaryota</taxon>
        <taxon>Metazoa</taxon>
        <taxon>Spiralia</taxon>
        <taxon>Lophotrochozoa</taxon>
        <taxon>Platyhelminthes</taxon>
        <taxon>Cestoda</taxon>
        <taxon>Eucestoda</taxon>
        <taxon>Cyclophyllidea</taxon>
        <taxon>Mesocestoididae</taxon>
        <taxon>Mesocestoides</taxon>
    </lineage>
</organism>
<reference evidence="3" key="1">
    <citation type="submission" date="2019-11" db="UniProtKB">
        <authorList>
            <consortium name="WormBaseParasite"/>
        </authorList>
    </citation>
    <scope>IDENTIFICATION</scope>
</reference>
<feature type="region of interest" description="Disordered" evidence="2">
    <location>
        <begin position="1235"/>
        <end position="1254"/>
    </location>
</feature>